<dbReference type="Proteomes" id="UP000602076">
    <property type="component" value="Unassembled WGS sequence"/>
</dbReference>
<feature type="domain" description="RecJ OB" evidence="9">
    <location>
        <begin position="455"/>
        <end position="561"/>
    </location>
</feature>
<dbReference type="RefSeq" id="WP_190997413.1">
    <property type="nucleotide sequence ID" value="NZ_JACXSI010000011.1"/>
</dbReference>
<evidence type="ECO:0000313" key="11">
    <source>
        <dbReference type="Proteomes" id="UP000602076"/>
    </source>
</evidence>
<protein>
    <recommendedName>
        <fullName evidence="2">Single-stranded-DNA-specific exonuclease RecJ</fullName>
    </recommendedName>
</protein>
<comment type="similarity">
    <text evidence="1">Belongs to the RecJ family.</text>
</comment>
<keyword evidence="5 10" id="KW-0269">Exonuclease</keyword>
<evidence type="ECO:0000259" key="7">
    <source>
        <dbReference type="Pfam" id="PF02272"/>
    </source>
</evidence>
<dbReference type="Gene3D" id="3.10.310.30">
    <property type="match status" value="1"/>
</dbReference>
<dbReference type="SUPFAM" id="SSF64182">
    <property type="entry name" value="DHH phosphoesterases"/>
    <property type="match status" value="1"/>
</dbReference>
<feature type="domain" description="DHHA1" evidence="7">
    <location>
        <begin position="346"/>
        <end position="437"/>
    </location>
</feature>
<sequence>MLQSKTRWNIKRCNQQEVDTLTKELQITPLVAQLLVNRGLNTIDSVKSFLFLDTLKFHDPYLLKDMDKAVQRIKAAIANQENILIFGDYDADGVSSTTVLMEALTRLGANVDFYIPNRFSEGYGPNEGAFRFAKENGTDLIITVDTGISALHEAKVANELGMDYIVTDHHEPGPELPQALAIIHPKLPDSAYPCKDLAGVGVAFKLAHALLGELPEDLLEIAAIGTIADLVPLKDENRLIAARGIQQLRKTNRPGLRALFKKASIELNTINEESVGFGIGPRINAAGRLGDADPAVELLMTKENDVAEFIAEEIDSLNKERQAIVAEIAKEAIKQVEEKYPIETNSVIVVGDYGWNPGVIGIVASKLVEKYYRPTIVLSYDHEKGVAKGSARSINGFDLYHNLSTCRDILPHFGGHPMAAGMTLKLDDVDELRTRLNVLANEVLSEEDLIPVTDIDASITLEEASIDSIMEMEKLAPFGMGNPKPRVLLENLTVDTMKRIGADGSHLKMLLTDRENSLDGVGFGMGDYCDEVSSNAKVSVIGELSINEWNNRRKPQIFLQDLSVDHWQLFDIRGNKKLSQLLETVPVDQTKLIVFNEKDAGKFSVSPYQLSVVSDEEAATAEDLTGCNVVLVDMPPNEQLLTRLFEGKQPNRIYTHFYQNQEHFFSTLPTRDHFKWMYALLLKKGPFDIKRHSEDIAKHKGWSRDTVDFICQVFFELGFVTMENGLISVNRGAAKKDISDAPSFISKQKQIKLENELLYSSYKQLYDRIQSYLGSDDKELKEETNSWI</sequence>
<dbReference type="GO" id="GO:0008409">
    <property type="term" value="F:5'-3' exonuclease activity"/>
    <property type="evidence" value="ECO:0007669"/>
    <property type="project" value="InterPro"/>
</dbReference>
<dbReference type="EMBL" id="JACXSI010000011">
    <property type="protein sequence ID" value="MBD3107869.1"/>
    <property type="molecule type" value="Genomic_DNA"/>
</dbReference>
<dbReference type="InterPro" id="IPR001667">
    <property type="entry name" value="DDH_dom"/>
</dbReference>
<dbReference type="InterPro" id="IPR004610">
    <property type="entry name" value="RecJ"/>
</dbReference>
<evidence type="ECO:0000259" key="8">
    <source>
        <dbReference type="Pfam" id="PF10141"/>
    </source>
</evidence>
<feature type="domain" description="Single-stranded-DNA-specific exonuclease RecJ C-terminal" evidence="8">
    <location>
        <begin position="568"/>
        <end position="766"/>
    </location>
</feature>
<evidence type="ECO:0000256" key="2">
    <source>
        <dbReference type="ARBA" id="ARBA00019841"/>
    </source>
</evidence>
<evidence type="ECO:0000259" key="9">
    <source>
        <dbReference type="Pfam" id="PF17768"/>
    </source>
</evidence>
<dbReference type="GO" id="GO:0006310">
    <property type="term" value="P:DNA recombination"/>
    <property type="evidence" value="ECO:0007669"/>
    <property type="project" value="InterPro"/>
</dbReference>
<feature type="domain" description="DDH" evidence="6">
    <location>
        <begin position="82"/>
        <end position="226"/>
    </location>
</feature>
<dbReference type="InterPro" id="IPR038763">
    <property type="entry name" value="DHH_sf"/>
</dbReference>
<comment type="caution">
    <text evidence="10">The sequence shown here is derived from an EMBL/GenBank/DDBJ whole genome shotgun (WGS) entry which is preliminary data.</text>
</comment>
<dbReference type="Pfam" id="PF10141">
    <property type="entry name" value="ssDNA-exonuc_C"/>
    <property type="match status" value="1"/>
</dbReference>
<evidence type="ECO:0000256" key="5">
    <source>
        <dbReference type="ARBA" id="ARBA00022839"/>
    </source>
</evidence>
<dbReference type="GO" id="GO:0006281">
    <property type="term" value="P:DNA repair"/>
    <property type="evidence" value="ECO:0007669"/>
    <property type="project" value="InterPro"/>
</dbReference>
<dbReference type="NCBIfam" id="TIGR00644">
    <property type="entry name" value="recJ"/>
    <property type="match status" value="1"/>
</dbReference>
<gene>
    <name evidence="10" type="primary">recJ</name>
    <name evidence="10" type="ORF">IEO70_05770</name>
</gene>
<dbReference type="AlphaFoldDB" id="A0A927CVE1"/>
<name>A0A927CVE1_9BACI</name>
<dbReference type="Pfam" id="PF02272">
    <property type="entry name" value="DHHA1"/>
    <property type="match status" value="1"/>
</dbReference>
<dbReference type="InterPro" id="IPR051673">
    <property type="entry name" value="SSDNA_exonuclease_RecJ"/>
</dbReference>
<evidence type="ECO:0000259" key="6">
    <source>
        <dbReference type="Pfam" id="PF01368"/>
    </source>
</evidence>
<dbReference type="Pfam" id="PF17768">
    <property type="entry name" value="RecJ_OB"/>
    <property type="match status" value="1"/>
</dbReference>
<keyword evidence="3" id="KW-0540">Nuclease</keyword>
<evidence type="ECO:0000256" key="1">
    <source>
        <dbReference type="ARBA" id="ARBA00005915"/>
    </source>
</evidence>
<dbReference type="Pfam" id="PF01368">
    <property type="entry name" value="DHH"/>
    <property type="match status" value="1"/>
</dbReference>
<dbReference type="InterPro" id="IPR018779">
    <property type="entry name" value="RecJ_C"/>
</dbReference>
<dbReference type="PANTHER" id="PTHR30255:SF2">
    <property type="entry name" value="SINGLE-STRANDED-DNA-SPECIFIC EXONUCLEASE RECJ"/>
    <property type="match status" value="1"/>
</dbReference>
<dbReference type="PANTHER" id="PTHR30255">
    <property type="entry name" value="SINGLE-STRANDED-DNA-SPECIFIC EXONUCLEASE RECJ"/>
    <property type="match status" value="1"/>
</dbReference>
<evidence type="ECO:0000256" key="4">
    <source>
        <dbReference type="ARBA" id="ARBA00022801"/>
    </source>
</evidence>
<dbReference type="InterPro" id="IPR041122">
    <property type="entry name" value="RecJ_OB"/>
</dbReference>
<keyword evidence="4" id="KW-0378">Hydrolase</keyword>
<proteinExistence type="inferred from homology"/>
<dbReference type="InterPro" id="IPR003156">
    <property type="entry name" value="DHHA1_dom"/>
</dbReference>
<evidence type="ECO:0000313" key="10">
    <source>
        <dbReference type="EMBL" id="MBD3107869.1"/>
    </source>
</evidence>
<organism evidence="10 11">
    <name type="scientific">Peribacillus faecalis</name>
    <dbReference type="NCBI Taxonomy" id="2772559"/>
    <lineage>
        <taxon>Bacteria</taxon>
        <taxon>Bacillati</taxon>
        <taxon>Bacillota</taxon>
        <taxon>Bacilli</taxon>
        <taxon>Bacillales</taxon>
        <taxon>Bacillaceae</taxon>
        <taxon>Peribacillus</taxon>
    </lineage>
</organism>
<keyword evidence="11" id="KW-1185">Reference proteome</keyword>
<dbReference type="Gene3D" id="3.90.1640.30">
    <property type="match status" value="1"/>
</dbReference>
<accession>A0A927CVE1</accession>
<dbReference type="GO" id="GO:0003676">
    <property type="term" value="F:nucleic acid binding"/>
    <property type="evidence" value="ECO:0007669"/>
    <property type="project" value="InterPro"/>
</dbReference>
<evidence type="ECO:0000256" key="3">
    <source>
        <dbReference type="ARBA" id="ARBA00022722"/>
    </source>
</evidence>
<reference evidence="10" key="1">
    <citation type="submission" date="2020-09" db="EMBL/GenBank/DDBJ databases">
        <title>Bacillus faecalis sp. nov., a moderately halophilic bacterium isolated from cow faeces.</title>
        <authorList>
            <person name="Jiang L."/>
            <person name="Lee J."/>
        </authorList>
    </citation>
    <scope>NUCLEOTIDE SEQUENCE</scope>
    <source>
        <strain evidence="10">AGMB 02131</strain>
    </source>
</reference>